<dbReference type="Proteomes" id="UP001157502">
    <property type="component" value="Chromosome 11"/>
</dbReference>
<protein>
    <submittedName>
        <fullName evidence="1">Uncharacterized protein</fullName>
    </submittedName>
</protein>
<keyword evidence="2" id="KW-1185">Reference proteome</keyword>
<proteinExistence type="predicted"/>
<evidence type="ECO:0000313" key="1">
    <source>
        <dbReference type="EMBL" id="KAJ8004553.1"/>
    </source>
</evidence>
<gene>
    <name evidence="1" type="ORF">DPEC_G00137470</name>
</gene>
<organism evidence="1 2">
    <name type="scientific">Dallia pectoralis</name>
    <name type="common">Alaska blackfish</name>
    <dbReference type="NCBI Taxonomy" id="75939"/>
    <lineage>
        <taxon>Eukaryota</taxon>
        <taxon>Metazoa</taxon>
        <taxon>Chordata</taxon>
        <taxon>Craniata</taxon>
        <taxon>Vertebrata</taxon>
        <taxon>Euteleostomi</taxon>
        <taxon>Actinopterygii</taxon>
        <taxon>Neopterygii</taxon>
        <taxon>Teleostei</taxon>
        <taxon>Protacanthopterygii</taxon>
        <taxon>Esociformes</taxon>
        <taxon>Umbridae</taxon>
        <taxon>Dallia</taxon>
    </lineage>
</organism>
<comment type="caution">
    <text evidence="1">The sequence shown here is derived from an EMBL/GenBank/DDBJ whole genome shotgun (WGS) entry which is preliminary data.</text>
</comment>
<reference evidence="1" key="1">
    <citation type="submission" date="2021-05" db="EMBL/GenBank/DDBJ databases">
        <authorList>
            <person name="Pan Q."/>
            <person name="Jouanno E."/>
            <person name="Zahm M."/>
            <person name="Klopp C."/>
            <person name="Cabau C."/>
            <person name="Louis A."/>
            <person name="Berthelot C."/>
            <person name="Parey E."/>
            <person name="Roest Crollius H."/>
            <person name="Montfort J."/>
            <person name="Robinson-Rechavi M."/>
            <person name="Bouchez O."/>
            <person name="Lampietro C."/>
            <person name="Lopez Roques C."/>
            <person name="Donnadieu C."/>
            <person name="Postlethwait J."/>
            <person name="Bobe J."/>
            <person name="Dillon D."/>
            <person name="Chandos A."/>
            <person name="von Hippel F."/>
            <person name="Guiguen Y."/>
        </authorList>
    </citation>
    <scope>NUCLEOTIDE SEQUENCE</scope>
    <source>
        <strain evidence="1">YG-Jan2019</strain>
    </source>
</reference>
<evidence type="ECO:0000313" key="2">
    <source>
        <dbReference type="Proteomes" id="UP001157502"/>
    </source>
</evidence>
<sequence>MCKEKTTTATTGGGKGDDEDLRYNTVTLATSLIDRKVGLTGAIFLCRCRSDNECRRASLPRLAVTLKPALTLGRRSGNQLRDRERQHVTYNSTLSCAAISPVGTPVDLNSQSTLKHRGDCFYVPAAAV</sequence>
<accession>A0ACC2GM80</accession>
<dbReference type="EMBL" id="CM055738">
    <property type="protein sequence ID" value="KAJ8004553.1"/>
    <property type="molecule type" value="Genomic_DNA"/>
</dbReference>
<name>A0ACC2GM80_DALPE</name>